<dbReference type="OrthoDB" id="342024at2759"/>
<dbReference type="PRINTS" id="PR00315">
    <property type="entry name" value="ELONGATNFCT"/>
</dbReference>
<name>M1UNT0_CYAM1</name>
<feature type="domain" description="Tr-type G" evidence="10">
    <location>
        <begin position="30"/>
        <end position="255"/>
    </location>
</feature>
<dbReference type="EMBL" id="AP006485">
    <property type="protein sequence ID" value="BAM79071.1"/>
    <property type="molecule type" value="Genomic_DNA"/>
</dbReference>
<feature type="region of interest" description="Disordered" evidence="9">
    <location>
        <begin position="8"/>
        <end position="28"/>
    </location>
</feature>
<evidence type="ECO:0000313" key="12">
    <source>
        <dbReference type="Proteomes" id="UP000007014"/>
    </source>
</evidence>
<evidence type="ECO:0000259" key="10">
    <source>
        <dbReference type="PROSITE" id="PS51722"/>
    </source>
</evidence>
<dbReference type="CDD" id="cd01883">
    <property type="entry name" value="EF1_alpha"/>
    <property type="match status" value="1"/>
</dbReference>
<organism evidence="11 12">
    <name type="scientific">Cyanidioschyzon merolae (strain NIES-3377 / 10D)</name>
    <name type="common">Unicellular red alga</name>
    <dbReference type="NCBI Taxonomy" id="280699"/>
    <lineage>
        <taxon>Eukaryota</taxon>
        <taxon>Rhodophyta</taxon>
        <taxon>Bangiophyceae</taxon>
        <taxon>Cyanidiales</taxon>
        <taxon>Cyanidiaceae</taxon>
        <taxon>Cyanidioschyzon</taxon>
    </lineage>
</organism>
<proteinExistence type="inferred from homology"/>
<comment type="similarity">
    <text evidence="2">Belongs to the TRAFAC class translation factor GTPase superfamily. Classic translation factor GTPase family. EF-Tu/EF-1A subfamily.</text>
</comment>
<dbReference type="PANTHER" id="PTHR23115">
    <property type="entry name" value="TRANSLATION FACTOR"/>
    <property type="match status" value="1"/>
</dbReference>
<keyword evidence="3" id="KW-0963">Cytoplasm</keyword>
<dbReference type="FunFam" id="3.40.50.300:FF:000204">
    <property type="entry name" value="Translation elongation factor Tu"/>
    <property type="match status" value="1"/>
</dbReference>
<reference evidence="11 12" key="1">
    <citation type="journal article" date="2004" name="Nature">
        <title>Genome sequence of the ultrasmall unicellular red alga Cyanidioschyzon merolae 10D.</title>
        <authorList>
            <person name="Matsuzaki M."/>
            <person name="Misumi O."/>
            <person name="Shin-i T."/>
            <person name="Maruyama S."/>
            <person name="Takahara M."/>
            <person name="Miyagishima S."/>
            <person name="Mori T."/>
            <person name="Nishida K."/>
            <person name="Yagisawa F."/>
            <person name="Nishida K."/>
            <person name="Yoshida Y."/>
            <person name="Nishimura Y."/>
            <person name="Nakao S."/>
            <person name="Kobayashi T."/>
            <person name="Momoyama Y."/>
            <person name="Higashiyama T."/>
            <person name="Minoda A."/>
            <person name="Sano M."/>
            <person name="Nomoto H."/>
            <person name="Oishi K."/>
            <person name="Hayashi H."/>
            <person name="Ohta F."/>
            <person name="Nishizaka S."/>
            <person name="Haga S."/>
            <person name="Miura S."/>
            <person name="Morishita T."/>
            <person name="Kabeya Y."/>
            <person name="Terasawa K."/>
            <person name="Suzuki Y."/>
            <person name="Ishii Y."/>
            <person name="Asakawa S."/>
            <person name="Takano H."/>
            <person name="Ohta N."/>
            <person name="Kuroiwa H."/>
            <person name="Tanaka K."/>
            <person name="Shimizu N."/>
            <person name="Sugano S."/>
            <person name="Sato N."/>
            <person name="Nozaki H."/>
            <person name="Ogasawara N."/>
            <person name="Kohara Y."/>
            <person name="Kuroiwa T."/>
        </authorList>
    </citation>
    <scope>NUCLEOTIDE SEQUENCE [LARGE SCALE GENOMIC DNA]</scope>
    <source>
        <strain evidence="11 12">10D</strain>
    </source>
</reference>
<evidence type="ECO:0000256" key="9">
    <source>
        <dbReference type="SAM" id="MobiDB-lite"/>
    </source>
</evidence>
<dbReference type="GO" id="GO:0006412">
    <property type="term" value="P:translation"/>
    <property type="evidence" value="ECO:0007669"/>
    <property type="project" value="UniProtKB-KW"/>
</dbReference>
<dbReference type="Gene3D" id="3.40.50.300">
    <property type="entry name" value="P-loop containing nucleotide triphosphate hydrolases"/>
    <property type="match status" value="1"/>
</dbReference>
<keyword evidence="12" id="KW-1185">Reference proteome</keyword>
<dbReference type="InterPro" id="IPR005225">
    <property type="entry name" value="Small_GTP-bd"/>
</dbReference>
<dbReference type="Gramene" id="CMC147CT">
    <property type="protein sequence ID" value="CMC147CT"/>
    <property type="gene ID" value="CMC147C"/>
</dbReference>
<keyword evidence="6" id="KW-0648">Protein biosynthesis</keyword>
<dbReference type="Proteomes" id="UP000007014">
    <property type="component" value="Chromosome 3"/>
</dbReference>
<dbReference type="RefSeq" id="XP_005535357.1">
    <property type="nucleotide sequence ID" value="XM_005535300.1"/>
</dbReference>
<dbReference type="HOGENOM" id="CLU_007265_3_8_1"/>
<dbReference type="InterPro" id="IPR009000">
    <property type="entry name" value="Transl_B-barrel_sf"/>
</dbReference>
<dbReference type="STRING" id="280699.M1UNT0"/>
<comment type="catalytic activity">
    <reaction evidence="8">
        <text>GTP + H2O = GDP + phosphate + H(+)</text>
        <dbReference type="Rhea" id="RHEA:19669"/>
        <dbReference type="ChEBI" id="CHEBI:15377"/>
        <dbReference type="ChEBI" id="CHEBI:15378"/>
        <dbReference type="ChEBI" id="CHEBI:37565"/>
        <dbReference type="ChEBI" id="CHEBI:43474"/>
        <dbReference type="ChEBI" id="CHEBI:58189"/>
    </reaction>
    <physiologicalReaction direction="left-to-right" evidence="8">
        <dbReference type="Rhea" id="RHEA:19670"/>
    </physiologicalReaction>
</comment>
<reference evidence="11 12" key="2">
    <citation type="journal article" date="2007" name="BMC Biol.">
        <title>A 100%-complete sequence reveals unusually simple genomic features in the hot-spring red alga Cyanidioschyzon merolae.</title>
        <authorList>
            <person name="Nozaki H."/>
            <person name="Takano H."/>
            <person name="Misumi O."/>
            <person name="Terasawa K."/>
            <person name="Matsuzaki M."/>
            <person name="Maruyama S."/>
            <person name="Nishida K."/>
            <person name="Yagisawa F."/>
            <person name="Yoshida Y."/>
            <person name="Fujiwara T."/>
            <person name="Takio S."/>
            <person name="Tamura K."/>
            <person name="Chung S.J."/>
            <person name="Nakamura S."/>
            <person name="Kuroiwa H."/>
            <person name="Tanaka K."/>
            <person name="Sato N."/>
            <person name="Kuroiwa T."/>
        </authorList>
    </citation>
    <scope>NUCLEOTIDE SEQUENCE [LARGE SCALE GENOMIC DNA]</scope>
    <source>
        <strain evidence="11 12">10D</strain>
    </source>
</reference>
<dbReference type="OMA" id="MKWRCLE"/>
<dbReference type="CDD" id="cd04089">
    <property type="entry name" value="eRF3_II"/>
    <property type="match status" value="1"/>
</dbReference>
<gene>
    <name evidence="11" type="ORF">CYME_CMC147C</name>
</gene>
<dbReference type="AlphaFoldDB" id="M1UNT0"/>
<dbReference type="GO" id="GO:0005525">
    <property type="term" value="F:GTP binding"/>
    <property type="evidence" value="ECO:0007669"/>
    <property type="project" value="UniProtKB-KW"/>
</dbReference>
<dbReference type="SUPFAM" id="SSF52540">
    <property type="entry name" value="P-loop containing nucleoside triphosphate hydrolases"/>
    <property type="match status" value="1"/>
</dbReference>
<dbReference type="PROSITE" id="PS51722">
    <property type="entry name" value="G_TR_2"/>
    <property type="match status" value="1"/>
</dbReference>
<keyword evidence="7" id="KW-0342">GTP-binding</keyword>
<dbReference type="InterPro" id="IPR000795">
    <property type="entry name" value="T_Tr_GTP-bd_dom"/>
</dbReference>
<evidence type="ECO:0000256" key="6">
    <source>
        <dbReference type="ARBA" id="ARBA00022917"/>
    </source>
</evidence>
<dbReference type="InterPro" id="IPR027417">
    <property type="entry name" value="P-loop_NTPase"/>
</dbReference>
<dbReference type="Pfam" id="PF00009">
    <property type="entry name" value="GTP_EFTU"/>
    <property type="match status" value="1"/>
</dbReference>
<dbReference type="InterPro" id="IPR054696">
    <property type="entry name" value="GTP-eEF1A_C"/>
</dbReference>
<dbReference type="Pfam" id="PF22594">
    <property type="entry name" value="GTP-eEF1A_C"/>
    <property type="match status" value="1"/>
</dbReference>
<dbReference type="SUPFAM" id="SSF50447">
    <property type="entry name" value="Translation proteins"/>
    <property type="match status" value="1"/>
</dbReference>
<dbReference type="Pfam" id="PF03144">
    <property type="entry name" value="GTP_EFTU_D2"/>
    <property type="match status" value="1"/>
</dbReference>
<accession>M1UNT0</accession>
<dbReference type="SUPFAM" id="SSF50465">
    <property type="entry name" value="EF-Tu/eEF-1alpha/eIF2-gamma C-terminal domain"/>
    <property type="match status" value="1"/>
</dbReference>
<evidence type="ECO:0000256" key="5">
    <source>
        <dbReference type="ARBA" id="ARBA00022801"/>
    </source>
</evidence>
<dbReference type="GeneID" id="16992376"/>
<comment type="subcellular location">
    <subcellularLocation>
        <location evidence="1">Cytoplasm</location>
    </subcellularLocation>
</comment>
<keyword evidence="4" id="KW-0547">Nucleotide-binding</keyword>
<dbReference type="InterPro" id="IPR009001">
    <property type="entry name" value="Transl_elong_EF1A/Init_IF2_C"/>
</dbReference>
<evidence type="ECO:0000256" key="3">
    <source>
        <dbReference type="ARBA" id="ARBA00022490"/>
    </source>
</evidence>
<dbReference type="InterPro" id="IPR050100">
    <property type="entry name" value="TRAFAC_GTPase_members"/>
</dbReference>
<evidence type="ECO:0000256" key="4">
    <source>
        <dbReference type="ARBA" id="ARBA00022741"/>
    </source>
</evidence>
<feature type="compositionally biased region" description="Basic and acidic residues" evidence="9">
    <location>
        <begin position="9"/>
        <end position="19"/>
    </location>
</feature>
<sequence length="478" mass="52587">MAASQVAERVQELHLDDNGRGPGSESPERVRNLNIVFIGHVDAGKSTLCGHLLYLTGNLDERTLEKYEKEAKSKGRESWKFAWALDLTEQERSKGKTTDYGVASFRTATKHITIIDAPGHKAYVPAMISGTGQADVAILVISARKGEFEAGFERGGQTREHAMLAKTAGVRQLIVVINKMDEPTVQWSEERFREICDKLAPFLKQIGYRPQEVSWVPVSGFTGENLREPVHPSTCAWYKGGSLLQVLDALKLPPRPLDMPVRMTVVDRFRDMGVCILGRVEAGTIRSGDRLLLMPPRLVVHVTSITMDAEEVPLAEPGDNVKLLVKGVEEDDIHSGQVLCAENDPVEATTTFDGQVMLVEHKSILTAGYRCIAHIQAAAVEVVFERLLAEVDRRTNQIVKKHPKFVRPGSTFIARLSVAQPVCVTAFKEFAPLGRFMLRDEGTTIGAGVVVRIPTAKQRSEELQSTTESGAKIASSSV</sequence>
<dbReference type="eggNOG" id="KOG0459">
    <property type="taxonomic scope" value="Eukaryota"/>
</dbReference>
<dbReference type="GO" id="GO:0005737">
    <property type="term" value="C:cytoplasm"/>
    <property type="evidence" value="ECO:0007669"/>
    <property type="project" value="UniProtKB-SubCell"/>
</dbReference>
<dbReference type="Gene3D" id="2.40.30.10">
    <property type="entry name" value="Translation factors"/>
    <property type="match status" value="2"/>
</dbReference>
<dbReference type="CDD" id="cd03704">
    <property type="entry name" value="eRF3_C_III"/>
    <property type="match status" value="1"/>
</dbReference>
<dbReference type="KEGG" id="cme:CYME_CMC147C"/>
<dbReference type="NCBIfam" id="TIGR00231">
    <property type="entry name" value="small_GTP"/>
    <property type="match status" value="1"/>
</dbReference>
<dbReference type="InterPro" id="IPR004161">
    <property type="entry name" value="EFTu-like_2"/>
</dbReference>
<dbReference type="GO" id="GO:0003924">
    <property type="term" value="F:GTPase activity"/>
    <property type="evidence" value="ECO:0007669"/>
    <property type="project" value="InterPro"/>
</dbReference>
<evidence type="ECO:0000256" key="7">
    <source>
        <dbReference type="ARBA" id="ARBA00023134"/>
    </source>
</evidence>
<keyword evidence="5" id="KW-0378">Hydrolase</keyword>
<evidence type="ECO:0000256" key="1">
    <source>
        <dbReference type="ARBA" id="ARBA00004496"/>
    </source>
</evidence>
<evidence type="ECO:0000256" key="8">
    <source>
        <dbReference type="ARBA" id="ARBA00049117"/>
    </source>
</evidence>
<protein>
    <submittedName>
        <fullName evidence="11">Polypeptide chain releasing factor eRF3</fullName>
    </submittedName>
</protein>
<evidence type="ECO:0000313" key="11">
    <source>
        <dbReference type="EMBL" id="BAM79071.1"/>
    </source>
</evidence>
<evidence type="ECO:0000256" key="2">
    <source>
        <dbReference type="ARBA" id="ARBA00007249"/>
    </source>
</evidence>
<dbReference type="FunFam" id="2.40.30.10:FF:000020">
    <property type="entry name" value="Translation elongation factor EF-1"/>
    <property type="match status" value="1"/>
</dbReference>